<reference evidence="2 4" key="1">
    <citation type="submission" date="2008-03" db="EMBL/GenBank/DDBJ databases">
        <title>Annotation of Ixodes scapularis.</title>
        <authorList>
            <consortium name="Ixodes scapularis Genome Project Consortium"/>
            <person name="Caler E."/>
            <person name="Hannick L.I."/>
            <person name="Bidwell S."/>
            <person name="Joardar V."/>
            <person name="Thiagarajan M."/>
            <person name="Amedeo P."/>
            <person name="Galinsky K.J."/>
            <person name="Schobel S."/>
            <person name="Inman J."/>
            <person name="Hostetler J."/>
            <person name="Miller J."/>
            <person name="Hammond M."/>
            <person name="Megy K."/>
            <person name="Lawson D."/>
            <person name="Kodira C."/>
            <person name="Sutton G."/>
            <person name="Meyer J."/>
            <person name="Hill C.A."/>
            <person name="Birren B."/>
            <person name="Nene V."/>
            <person name="Collins F."/>
            <person name="Alarcon-Chaidez F."/>
            <person name="Wikel S."/>
            <person name="Strausberg R."/>
        </authorList>
    </citation>
    <scope>NUCLEOTIDE SEQUENCE [LARGE SCALE GENOMIC DNA]</scope>
    <source>
        <strain evidence="4">Wikel</strain>
        <strain evidence="2">Wikel colony</strain>
    </source>
</reference>
<reference evidence="3" key="2">
    <citation type="submission" date="2020-05" db="UniProtKB">
        <authorList>
            <consortium name="EnsemblMetazoa"/>
        </authorList>
    </citation>
    <scope>IDENTIFICATION</scope>
    <source>
        <strain evidence="3">wikel</strain>
    </source>
</reference>
<dbReference type="AlphaFoldDB" id="B7P511"/>
<organism>
    <name type="scientific">Ixodes scapularis</name>
    <name type="common">Black-legged tick</name>
    <name type="synonym">Deer tick</name>
    <dbReference type="NCBI Taxonomy" id="6945"/>
    <lineage>
        <taxon>Eukaryota</taxon>
        <taxon>Metazoa</taxon>
        <taxon>Ecdysozoa</taxon>
        <taxon>Arthropoda</taxon>
        <taxon>Chelicerata</taxon>
        <taxon>Arachnida</taxon>
        <taxon>Acari</taxon>
        <taxon>Parasitiformes</taxon>
        <taxon>Ixodida</taxon>
        <taxon>Ixodoidea</taxon>
        <taxon>Ixodidae</taxon>
        <taxon>Ixodinae</taxon>
        <taxon>Ixodes</taxon>
    </lineage>
</organism>
<sequence length="119" mass="12405">MTIDVEDSENAARQDKGDIQPPAGHQGVLAGNDGAAEASMSKGKVKSLPAVSEQVSGVTLLAETSAGGFAAPHAACRLMTEKPPSGLPDGMEEITEFFKHSLEGLPPTRRAVERPRLLA</sequence>
<evidence type="ECO:0000256" key="1">
    <source>
        <dbReference type="SAM" id="MobiDB-lite"/>
    </source>
</evidence>
<dbReference type="InParanoid" id="B7P511"/>
<dbReference type="HOGENOM" id="CLU_2064020_0_0_1"/>
<gene>
    <name evidence="2" type="ORF">IscW_ISCW001078</name>
</gene>
<dbReference type="Proteomes" id="UP000001555">
    <property type="component" value="Unassembled WGS sequence"/>
</dbReference>
<dbReference type="EMBL" id="ABJB010327270">
    <property type="status" value="NOT_ANNOTATED_CDS"/>
    <property type="molecule type" value="Genomic_DNA"/>
</dbReference>
<name>B7P511_IXOSC</name>
<dbReference type="PaxDb" id="6945-B7P511"/>
<dbReference type="EnsemblMetazoa" id="ISCW001078-RA">
    <property type="protein sequence ID" value="ISCW001078-PA"/>
    <property type="gene ID" value="ISCW001078"/>
</dbReference>
<dbReference type="VEuPathDB" id="VectorBase:ISCI001078"/>
<evidence type="ECO:0000313" key="4">
    <source>
        <dbReference type="Proteomes" id="UP000001555"/>
    </source>
</evidence>
<keyword evidence="4" id="KW-1185">Reference proteome</keyword>
<evidence type="ECO:0000313" key="3">
    <source>
        <dbReference type="EnsemblMetazoa" id="ISCW001078-PA"/>
    </source>
</evidence>
<proteinExistence type="predicted"/>
<feature type="region of interest" description="Disordered" evidence="1">
    <location>
        <begin position="1"/>
        <end position="41"/>
    </location>
</feature>
<accession>B7P511</accession>
<dbReference type="EMBL" id="DS638237">
    <property type="protein sequence ID" value="EEC01683.1"/>
    <property type="molecule type" value="Genomic_DNA"/>
</dbReference>
<protein>
    <submittedName>
        <fullName evidence="2 3">Uncharacterized protein</fullName>
    </submittedName>
</protein>
<dbReference type="VEuPathDB" id="VectorBase:ISCW001078"/>
<evidence type="ECO:0000313" key="2">
    <source>
        <dbReference type="EMBL" id="EEC01683.1"/>
    </source>
</evidence>